<dbReference type="Pfam" id="PF00107">
    <property type="entry name" value="ADH_zinc_N"/>
    <property type="match status" value="1"/>
</dbReference>
<keyword evidence="5 11" id="KW-0479">Metal-binding</keyword>
<dbReference type="EC" id="1.1.1.1" evidence="4"/>
<dbReference type="GO" id="GO:0051903">
    <property type="term" value="F:S-(hydroxymethyl)glutathione dehydrogenase [NAD(P)+] activity"/>
    <property type="evidence" value="ECO:0007669"/>
    <property type="project" value="TreeGrafter"/>
</dbReference>
<accession>A0A6P6ANF1</accession>
<evidence type="ECO:0000256" key="10">
    <source>
        <dbReference type="ARBA" id="ARBA00049243"/>
    </source>
</evidence>
<dbReference type="OrthoDB" id="417550at2759"/>
<organism evidence="14 15">
    <name type="scientific">Durio zibethinus</name>
    <name type="common">Durian</name>
    <dbReference type="NCBI Taxonomy" id="66656"/>
    <lineage>
        <taxon>Eukaryota</taxon>
        <taxon>Viridiplantae</taxon>
        <taxon>Streptophyta</taxon>
        <taxon>Embryophyta</taxon>
        <taxon>Tracheophyta</taxon>
        <taxon>Spermatophyta</taxon>
        <taxon>Magnoliopsida</taxon>
        <taxon>eudicotyledons</taxon>
        <taxon>Gunneridae</taxon>
        <taxon>Pentapetalae</taxon>
        <taxon>rosids</taxon>
        <taxon>malvids</taxon>
        <taxon>Malvales</taxon>
        <taxon>Malvaceae</taxon>
        <taxon>Helicteroideae</taxon>
        <taxon>Durio</taxon>
    </lineage>
</organism>
<dbReference type="PANTHER" id="PTHR43880:SF10">
    <property type="entry name" value="ALCOHOL DEHYDROGENASE-LIKE 2"/>
    <property type="match status" value="1"/>
</dbReference>
<sequence length="388" mass="42007">MENQNGSVTAGKAIRCKAAVSRNPGAPLVIEEIEVEPPKAWEVRIKILCSTLCHTDITFWKASTGPFAVFPRIFGHEAVGIVESIGEHVEEVQEGDLVLPVFHPNCRECRDCKSQKGNDCSVFGKTLNPDMPRDATSRFKGMNGEVLHHFLFVSSFTEYTVVDVAHVVKISSEIPVDKACLLSCGVSTGVGAAWKVADVEEGSTVAIFGLGAVGLAVAEGARLRGASKIIGVDLNPEKFEIGRKKFGVTDFINPKTCGGKKVSEVIKEITDGGADYCFECIGLASLMEDAFNSAREGWGKTVILGVEMHGSPLALNTYVLLRGKSVTGCLFGGFKPKSDIPFLAEKYLDKELNLDGFISHEVSFQAINKAFDLLLEGKSLRCIIWMDN</sequence>
<reference evidence="15" key="1">
    <citation type="submission" date="2025-08" db="UniProtKB">
        <authorList>
            <consortium name="RefSeq"/>
        </authorList>
    </citation>
    <scope>IDENTIFICATION</scope>
    <source>
        <tissue evidence="15">Fruit stalk</tissue>
    </source>
</reference>
<dbReference type="Proteomes" id="UP000515121">
    <property type="component" value="Unplaced"/>
</dbReference>
<proteinExistence type="inferred from homology"/>
<dbReference type="Pfam" id="PF08240">
    <property type="entry name" value="ADH_N"/>
    <property type="match status" value="1"/>
</dbReference>
<evidence type="ECO:0000256" key="1">
    <source>
        <dbReference type="ARBA" id="ARBA00001947"/>
    </source>
</evidence>
<dbReference type="AlphaFoldDB" id="A0A6P6ANF1"/>
<dbReference type="InterPro" id="IPR011032">
    <property type="entry name" value="GroES-like_sf"/>
</dbReference>
<comment type="cofactor">
    <cofactor evidence="1 11">
        <name>Zn(2+)</name>
        <dbReference type="ChEBI" id="CHEBI:29105"/>
    </cofactor>
</comment>
<dbReference type="InterPro" id="IPR013149">
    <property type="entry name" value="ADH-like_C"/>
</dbReference>
<dbReference type="GO" id="GO:0008270">
    <property type="term" value="F:zinc ion binding"/>
    <property type="evidence" value="ECO:0007669"/>
    <property type="project" value="InterPro"/>
</dbReference>
<evidence type="ECO:0000256" key="8">
    <source>
        <dbReference type="ARBA" id="ARBA00023027"/>
    </source>
</evidence>
<evidence type="ECO:0000256" key="3">
    <source>
        <dbReference type="ARBA" id="ARBA00011738"/>
    </source>
</evidence>
<name>A0A6P6ANF1_DURZI</name>
<dbReference type="GO" id="GO:0046294">
    <property type="term" value="P:formaldehyde catabolic process"/>
    <property type="evidence" value="ECO:0007669"/>
    <property type="project" value="TreeGrafter"/>
</dbReference>
<evidence type="ECO:0000256" key="7">
    <source>
        <dbReference type="ARBA" id="ARBA00023002"/>
    </source>
</evidence>
<dbReference type="SUPFAM" id="SSF51735">
    <property type="entry name" value="NAD(P)-binding Rossmann-fold domains"/>
    <property type="match status" value="1"/>
</dbReference>
<comment type="similarity">
    <text evidence="2">Belongs to the zinc-containing alcohol dehydrogenase family. Class-III subfamily.</text>
</comment>
<dbReference type="InterPro" id="IPR013154">
    <property type="entry name" value="ADH-like_N"/>
</dbReference>
<evidence type="ECO:0000256" key="6">
    <source>
        <dbReference type="ARBA" id="ARBA00022833"/>
    </source>
</evidence>
<keyword evidence="6 11" id="KW-0862">Zinc</keyword>
<dbReference type="Gene3D" id="3.40.50.720">
    <property type="entry name" value="NAD(P)-binding Rossmann-like Domain"/>
    <property type="match status" value="1"/>
</dbReference>
<keyword evidence="7" id="KW-0560">Oxidoreductase</keyword>
<dbReference type="Gene3D" id="3.90.180.10">
    <property type="entry name" value="Medium-chain alcohol dehydrogenases, catalytic domain"/>
    <property type="match status" value="1"/>
</dbReference>
<evidence type="ECO:0000256" key="2">
    <source>
        <dbReference type="ARBA" id="ARBA00010902"/>
    </source>
</evidence>
<keyword evidence="8" id="KW-0520">NAD</keyword>
<evidence type="ECO:0000256" key="11">
    <source>
        <dbReference type="RuleBase" id="RU361277"/>
    </source>
</evidence>
<comment type="catalytic activity">
    <reaction evidence="10">
        <text>a primary alcohol + NAD(+) = an aldehyde + NADH + H(+)</text>
        <dbReference type="Rhea" id="RHEA:10736"/>
        <dbReference type="ChEBI" id="CHEBI:15378"/>
        <dbReference type="ChEBI" id="CHEBI:15734"/>
        <dbReference type="ChEBI" id="CHEBI:17478"/>
        <dbReference type="ChEBI" id="CHEBI:57540"/>
        <dbReference type="ChEBI" id="CHEBI:57945"/>
        <dbReference type="EC" id="1.1.1.1"/>
    </reaction>
</comment>
<evidence type="ECO:0000256" key="9">
    <source>
        <dbReference type="ARBA" id="ARBA00049164"/>
    </source>
</evidence>
<dbReference type="RefSeq" id="XP_022766396.1">
    <property type="nucleotide sequence ID" value="XM_022910661.1"/>
</dbReference>
<evidence type="ECO:0000256" key="4">
    <source>
        <dbReference type="ARBA" id="ARBA00013190"/>
    </source>
</evidence>
<feature type="domain" description="Alcohol dehydrogenase-like C-terminal" evidence="12">
    <location>
        <begin position="212"/>
        <end position="337"/>
    </location>
</feature>
<comment type="catalytic activity">
    <reaction evidence="9">
        <text>a secondary alcohol + NAD(+) = a ketone + NADH + H(+)</text>
        <dbReference type="Rhea" id="RHEA:10740"/>
        <dbReference type="ChEBI" id="CHEBI:15378"/>
        <dbReference type="ChEBI" id="CHEBI:17087"/>
        <dbReference type="ChEBI" id="CHEBI:35681"/>
        <dbReference type="ChEBI" id="CHEBI:57540"/>
        <dbReference type="ChEBI" id="CHEBI:57945"/>
        <dbReference type="EC" id="1.1.1.1"/>
    </reaction>
</comment>
<dbReference type="InterPro" id="IPR002328">
    <property type="entry name" value="ADH_Zn_CS"/>
</dbReference>
<dbReference type="SUPFAM" id="SSF50129">
    <property type="entry name" value="GroES-like"/>
    <property type="match status" value="2"/>
</dbReference>
<evidence type="ECO:0000259" key="13">
    <source>
        <dbReference type="Pfam" id="PF08240"/>
    </source>
</evidence>
<dbReference type="GO" id="GO:0005829">
    <property type="term" value="C:cytosol"/>
    <property type="evidence" value="ECO:0007669"/>
    <property type="project" value="TreeGrafter"/>
</dbReference>
<dbReference type="KEGG" id="dzi:111311285"/>
<dbReference type="GO" id="GO:0004022">
    <property type="term" value="F:alcohol dehydrogenase (NAD+) activity"/>
    <property type="evidence" value="ECO:0007669"/>
    <property type="project" value="UniProtKB-EC"/>
</dbReference>
<evidence type="ECO:0000259" key="12">
    <source>
        <dbReference type="Pfam" id="PF00107"/>
    </source>
</evidence>
<protein>
    <recommendedName>
        <fullName evidence="4">alcohol dehydrogenase</fullName>
        <ecNumber evidence="4">1.1.1.1</ecNumber>
    </recommendedName>
</protein>
<dbReference type="GeneID" id="111311285"/>
<comment type="subunit">
    <text evidence="3">Homodimer.</text>
</comment>
<keyword evidence="14" id="KW-1185">Reference proteome</keyword>
<dbReference type="FunFam" id="3.90.180.10:FF:000007">
    <property type="entry name" value="Alcohol dehydrogenase 6"/>
    <property type="match status" value="1"/>
</dbReference>
<evidence type="ECO:0000313" key="14">
    <source>
        <dbReference type="Proteomes" id="UP000515121"/>
    </source>
</evidence>
<dbReference type="FunFam" id="3.40.50.720:FF:000003">
    <property type="entry name" value="S-(hydroxymethyl)glutathione dehydrogenase"/>
    <property type="match status" value="1"/>
</dbReference>
<gene>
    <name evidence="15" type="primary">LOC111311285</name>
</gene>
<feature type="domain" description="Alcohol dehydrogenase-like N-terminal" evidence="13">
    <location>
        <begin position="42"/>
        <end position="171"/>
    </location>
</feature>
<dbReference type="InterPro" id="IPR036291">
    <property type="entry name" value="NAD(P)-bd_dom_sf"/>
</dbReference>
<dbReference type="PROSITE" id="PS00059">
    <property type="entry name" value="ADH_ZINC"/>
    <property type="match status" value="1"/>
</dbReference>
<dbReference type="PANTHER" id="PTHR43880">
    <property type="entry name" value="ALCOHOL DEHYDROGENASE"/>
    <property type="match status" value="1"/>
</dbReference>
<evidence type="ECO:0000256" key="5">
    <source>
        <dbReference type="ARBA" id="ARBA00022723"/>
    </source>
</evidence>
<evidence type="ECO:0000313" key="15">
    <source>
        <dbReference type="RefSeq" id="XP_022766396.1"/>
    </source>
</evidence>